<proteinExistence type="predicted"/>
<feature type="region of interest" description="Disordered" evidence="1">
    <location>
        <begin position="262"/>
        <end position="285"/>
    </location>
</feature>
<protein>
    <submittedName>
        <fullName evidence="2">Uncharacterized protein</fullName>
    </submittedName>
</protein>
<comment type="caution">
    <text evidence="2">The sequence shown here is derived from an EMBL/GenBank/DDBJ whole genome shotgun (WGS) entry which is preliminary data.</text>
</comment>
<dbReference type="Proteomes" id="UP000298327">
    <property type="component" value="Unassembled WGS sequence"/>
</dbReference>
<dbReference type="AlphaFoldDB" id="A0A4Y9YGQ1"/>
<reference evidence="2 3" key="1">
    <citation type="submission" date="2019-02" db="EMBL/GenBank/DDBJ databases">
        <title>Genome sequencing of the rare red list fungi Dentipellis fragilis.</title>
        <authorList>
            <person name="Buettner E."/>
            <person name="Kellner H."/>
        </authorList>
    </citation>
    <scope>NUCLEOTIDE SEQUENCE [LARGE SCALE GENOMIC DNA]</scope>
    <source>
        <strain evidence="2 3">DSM 105465</strain>
    </source>
</reference>
<accession>A0A4Y9YGQ1</accession>
<dbReference type="EMBL" id="SEOQ01000553">
    <property type="protein sequence ID" value="TFY60621.1"/>
    <property type="molecule type" value="Genomic_DNA"/>
</dbReference>
<gene>
    <name evidence="2" type="ORF">EVG20_g7350</name>
</gene>
<name>A0A4Y9YGQ1_9AGAM</name>
<dbReference type="STRING" id="205917.A0A4Y9YGQ1"/>
<evidence type="ECO:0000313" key="2">
    <source>
        <dbReference type="EMBL" id="TFY60621.1"/>
    </source>
</evidence>
<keyword evidence="3" id="KW-1185">Reference proteome</keyword>
<dbReference type="OrthoDB" id="2757744at2759"/>
<organism evidence="2 3">
    <name type="scientific">Dentipellis fragilis</name>
    <dbReference type="NCBI Taxonomy" id="205917"/>
    <lineage>
        <taxon>Eukaryota</taxon>
        <taxon>Fungi</taxon>
        <taxon>Dikarya</taxon>
        <taxon>Basidiomycota</taxon>
        <taxon>Agaricomycotina</taxon>
        <taxon>Agaricomycetes</taxon>
        <taxon>Russulales</taxon>
        <taxon>Hericiaceae</taxon>
        <taxon>Dentipellis</taxon>
    </lineage>
</organism>
<evidence type="ECO:0000313" key="3">
    <source>
        <dbReference type="Proteomes" id="UP000298327"/>
    </source>
</evidence>
<evidence type="ECO:0000256" key="1">
    <source>
        <dbReference type="SAM" id="MobiDB-lite"/>
    </source>
</evidence>
<sequence length="365" mass="40499">MSDTDSIASYGLSSSAAFNKTQAKKHLEILTRPSFETYNVPKWVARVPLPKGVDKHKFNMKHLFDAMYQTTTDLHLVAGARYVSAAICACAARAAEEPQDRRLEQLAAELCKLGGTWVAYMMWPFIGNSKPPKDLEEHSDVATPSYDRTASMMDEGNTAHVEINSERRSGQFYLKPEDAFEAQLEAAHIFRRSVTVFKADKADASKRASLASTYDILKHYCQLDDKFAKKAEEEANTYKVRRWIREKQITQAPVAAKVTFKDHSQTPNTGGATVARRSGCGHSQPDDSIALPSPQLLQLHAALAGVLNMSGAAEILQMFKNPPDSDSPAVRSDYGEDFEYEVIKYDGDKLSRMRDLAAAVEGLLL</sequence>